<dbReference type="EMBL" id="BTRK01000006">
    <property type="protein sequence ID" value="GMR59451.1"/>
    <property type="molecule type" value="Genomic_DNA"/>
</dbReference>
<dbReference type="Pfam" id="PF04176">
    <property type="entry name" value="TIP41"/>
    <property type="match status" value="1"/>
</dbReference>
<evidence type="ECO:0000313" key="5">
    <source>
        <dbReference type="Proteomes" id="UP001328107"/>
    </source>
</evidence>
<dbReference type="AlphaFoldDB" id="A0AAN5D9U1"/>
<dbReference type="InterPro" id="IPR051330">
    <property type="entry name" value="Phosphatase_reg/MetRdx"/>
</dbReference>
<comment type="similarity">
    <text evidence="1">Belongs to the TIP41 family.</text>
</comment>
<evidence type="ECO:0000313" key="4">
    <source>
        <dbReference type="EMBL" id="GMR59451.1"/>
    </source>
</evidence>
<comment type="caution">
    <text evidence="4">The sequence shown here is derived from an EMBL/GenBank/DDBJ whole genome shotgun (WGS) entry which is preliminary data.</text>
</comment>
<organism evidence="4 5">
    <name type="scientific">Pristionchus mayeri</name>
    <dbReference type="NCBI Taxonomy" id="1317129"/>
    <lineage>
        <taxon>Eukaryota</taxon>
        <taxon>Metazoa</taxon>
        <taxon>Ecdysozoa</taxon>
        <taxon>Nematoda</taxon>
        <taxon>Chromadorea</taxon>
        <taxon>Rhabditida</taxon>
        <taxon>Rhabditina</taxon>
        <taxon>Diplogasteromorpha</taxon>
        <taxon>Diplogasteroidea</taxon>
        <taxon>Neodiplogasteridae</taxon>
        <taxon>Pristionchus</taxon>
    </lineage>
</organism>
<evidence type="ECO:0000256" key="2">
    <source>
        <dbReference type="ARBA" id="ARBA00018951"/>
    </source>
</evidence>
<dbReference type="GO" id="GO:0005829">
    <property type="term" value="C:cytosol"/>
    <property type="evidence" value="ECO:0007669"/>
    <property type="project" value="TreeGrafter"/>
</dbReference>
<dbReference type="PANTHER" id="PTHR21021:SF16">
    <property type="entry name" value="TIP41-LIKE PROTEIN"/>
    <property type="match status" value="1"/>
</dbReference>
<reference evidence="5" key="1">
    <citation type="submission" date="2022-10" db="EMBL/GenBank/DDBJ databases">
        <title>Genome assembly of Pristionchus species.</title>
        <authorList>
            <person name="Yoshida K."/>
            <person name="Sommer R.J."/>
        </authorList>
    </citation>
    <scope>NUCLEOTIDE SEQUENCE [LARGE SCALE GENOMIC DNA]</scope>
    <source>
        <strain evidence="5">RS5460</strain>
    </source>
</reference>
<protein>
    <recommendedName>
        <fullName evidence="2">TIP41-like protein</fullName>
    </recommendedName>
</protein>
<dbReference type="Proteomes" id="UP001328107">
    <property type="component" value="Unassembled WGS sequence"/>
</dbReference>
<evidence type="ECO:0000256" key="1">
    <source>
        <dbReference type="ARBA" id="ARBA00006658"/>
    </source>
</evidence>
<dbReference type="InterPro" id="IPR007303">
    <property type="entry name" value="TIP41-like"/>
</dbReference>
<feature type="compositionally biased region" description="Polar residues" evidence="3">
    <location>
        <begin position="282"/>
        <end position="291"/>
    </location>
</feature>
<sequence>MFQLSMTTSASTASHPQLSEVAKEIMDNARRMAHKTDSYSDGDTLDFRAEWDHILSSQCRHPPSSTLEDDGTECVVCIYERELKLPHLPEMIFPRNSLEIRWRNHPNAVLSFNALDALKMVDTHNLPGVQVAPSSLWQESRAQFPDFKQFAHPFDWTYTTEYAGTAEGLKTEETEDSVDLERLKKQEAILFYAQVPLYEDELADHGCASLSVRLRVMPSCSFALQRFYLRVDDVIPRICDTRVFALRGESSVLVEWTCEKHPQLPSLISHRDSTRSEPDLAASTSSQDQIN</sequence>
<gene>
    <name evidence="4" type="ORF">PMAYCL1PPCAC_29646</name>
</gene>
<dbReference type="PANTHER" id="PTHR21021">
    <property type="entry name" value="GAF/PUTATIVE CYTOSKELETAL PROTEIN"/>
    <property type="match status" value="1"/>
</dbReference>
<evidence type="ECO:0000256" key="3">
    <source>
        <dbReference type="SAM" id="MobiDB-lite"/>
    </source>
</evidence>
<feature type="compositionally biased region" description="Basic and acidic residues" evidence="3">
    <location>
        <begin position="269"/>
        <end position="278"/>
    </location>
</feature>
<name>A0AAN5D9U1_9BILA</name>
<dbReference type="GO" id="GO:0031929">
    <property type="term" value="P:TOR signaling"/>
    <property type="evidence" value="ECO:0007669"/>
    <property type="project" value="TreeGrafter"/>
</dbReference>
<proteinExistence type="inferred from homology"/>
<keyword evidence="5" id="KW-1185">Reference proteome</keyword>
<feature type="region of interest" description="Disordered" evidence="3">
    <location>
        <begin position="267"/>
        <end position="291"/>
    </location>
</feature>
<accession>A0AAN5D9U1</accession>